<accession>J3PIQ2</accession>
<gene>
    <name evidence="7" type="primary">20353839</name>
    <name evidence="6" type="ORF">GGTG_13381</name>
</gene>
<dbReference type="InterPro" id="IPR056884">
    <property type="entry name" value="NPHP3-like_N"/>
</dbReference>
<keyword evidence="1" id="KW-0677">Repeat</keyword>
<dbReference type="InterPro" id="IPR007111">
    <property type="entry name" value="NACHT_NTPase"/>
</dbReference>
<organism evidence="6">
    <name type="scientific">Gaeumannomyces tritici (strain R3-111a-1)</name>
    <name type="common">Wheat and barley take-all root rot fungus</name>
    <name type="synonym">Gaeumannomyces graminis var. tritici</name>
    <dbReference type="NCBI Taxonomy" id="644352"/>
    <lineage>
        <taxon>Eukaryota</taxon>
        <taxon>Fungi</taxon>
        <taxon>Dikarya</taxon>
        <taxon>Ascomycota</taxon>
        <taxon>Pezizomycotina</taxon>
        <taxon>Sordariomycetes</taxon>
        <taxon>Sordariomycetidae</taxon>
        <taxon>Magnaporthales</taxon>
        <taxon>Magnaporthaceae</taxon>
        <taxon>Gaeumannomyces</taxon>
    </lineage>
</organism>
<feature type="repeat" description="ANK" evidence="3">
    <location>
        <begin position="937"/>
        <end position="961"/>
    </location>
</feature>
<dbReference type="PROSITE" id="PS50088">
    <property type="entry name" value="ANK_REPEAT"/>
    <property type="match status" value="7"/>
</dbReference>
<reference evidence="7" key="4">
    <citation type="journal article" date="2015" name="G3 (Bethesda)">
        <title>Genome sequences of three phytopathogenic species of the Magnaporthaceae family of fungi.</title>
        <authorList>
            <person name="Okagaki L.H."/>
            <person name="Nunes C.C."/>
            <person name="Sailsbery J."/>
            <person name="Clay B."/>
            <person name="Brown D."/>
            <person name="John T."/>
            <person name="Oh Y."/>
            <person name="Young N."/>
            <person name="Fitzgerald M."/>
            <person name="Haas B.J."/>
            <person name="Zeng Q."/>
            <person name="Young S."/>
            <person name="Adiconis X."/>
            <person name="Fan L."/>
            <person name="Levin J.Z."/>
            <person name="Mitchell T.K."/>
            <person name="Okubara P.A."/>
            <person name="Farman M.L."/>
            <person name="Kohn L.M."/>
            <person name="Birren B."/>
            <person name="Ma L.-J."/>
            <person name="Dean R.A."/>
        </authorList>
    </citation>
    <scope>NUCLEOTIDE SEQUENCE</scope>
    <source>
        <strain evidence="7">R3-111a-1</strain>
    </source>
</reference>
<evidence type="ECO:0000313" key="6">
    <source>
        <dbReference type="EMBL" id="EJT69113.1"/>
    </source>
</evidence>
<dbReference type="PANTHER" id="PTHR24189:SF50">
    <property type="entry name" value="ANKYRIN REPEAT AND SOCS BOX PROTEIN 2"/>
    <property type="match status" value="1"/>
</dbReference>
<dbReference type="Pfam" id="PF12796">
    <property type="entry name" value="Ank_2"/>
    <property type="match status" value="2"/>
</dbReference>
<dbReference type="SUPFAM" id="SSF53167">
    <property type="entry name" value="Purine and uridine phosphorylases"/>
    <property type="match status" value="1"/>
</dbReference>
<sequence>MLPPTDRNGFYLAIICALRIESDAVRLLFDEIYEKKYGRETGDSNTYRTGRIGNHAVVLLLLPGMGMEASAAGARSLQSSYANIKLALIVGVCGGLPQIRGRNAFLGDVIVSKSIVNHDFGRQYPDKFVVRSTEDTLGQTNNDIRGLLELLEGKDELDRLQKKARANLVTLQAAATAADKEWGTSYSPPTDATDRMFPAKYNHIHRDEDCADCDEDPPRFCEQASKLSCDDVGCKTRLCAPRENRQQERPVERVPQIFMGRVACGNAVMKSGKHRDAVAKEHDVIAFEMEGAGAWKEVPCIVVKGICDYADSHKNKEWQDFAAATAASVAAAILDRYEVSGGVKQGRFEPGGRNSTTTNSHNATTNSHNATTNSHNTNSHNVKNRDGIVAMVHDPLQDCLASLAFLQMENRSHDIDGAVTGTCEWLLGHEKYRSWAACDRSLLWIKGKPGSGKSTLLKHVLDKAVVSSAGESTLVLSFFFHDRGDELERTPFGLYRSLLHQVLSQVPDAAPGLVDTFDKNRKEMGQSGEKWQWHQKQLQRFFELFLPNVLKTRPVWLFVDALDECGEQNAVDLAEWFESLLRNRPSLGLQFRVCFTCRHYPILALDGAFEVCLEDENRNDISAYVRDRLSTFNKQTLSTIHALITNHAQGVFMWARLVVRQVLDLDREGKGPGAIEAAIRSTPPALDELYRKLIEGMAPDSLNLIQWIGLSARPLTTDELPWAMAVDPDGTHKSLDECWRSDDFITNDRMDRRIKSLSRGLAEIVPSSDAQVVQFIHQSVKDFVEKGLSADGNSTSADATIGMAHHRLFKTCIRYLAMKEIGQSTNYERRDFPFLHYATTSWVAHARQSDVRGVRQEDILECFAWPSTALVELWGPGGRAVKSHLAKGRPNWHRYRRRFEGWGRADAAVVCRGVGREAVVKLLLATGKVDVDSKDKDGRTPLWCAAYNGHEAVVKLLLATGKVDVDSKDKDGRTPLWLAARKGHEAVVKLLLATGKVDVDSKDKDGQTPLWWAAHKGHEAVVKLLLATGGVGVDSEDKDGRTPLSCAADNGHEAVVKLLLATGKVDVDSKDNEYGMTPLSWAAYNGHEAVVGLLLATGKIDVDSKHKDGQTPLSCAAGNGHEAVVKLLLATGKVDVDSKDNEYGMTPLSWAAYNRHEAVVKLLSARGRR</sequence>
<dbReference type="GO" id="GO:0009116">
    <property type="term" value="P:nucleoside metabolic process"/>
    <property type="evidence" value="ECO:0007669"/>
    <property type="project" value="InterPro"/>
</dbReference>
<dbReference type="Pfam" id="PF01048">
    <property type="entry name" value="PNP_UDP_1"/>
    <property type="match status" value="1"/>
</dbReference>
<reference evidence="7" key="5">
    <citation type="submission" date="2018-04" db="UniProtKB">
        <authorList>
            <consortium name="EnsemblFungi"/>
        </authorList>
    </citation>
    <scope>IDENTIFICATION</scope>
    <source>
        <strain evidence="7">R3-111a-1</strain>
    </source>
</reference>
<evidence type="ECO:0000256" key="3">
    <source>
        <dbReference type="PROSITE-ProRule" id="PRU00023"/>
    </source>
</evidence>
<dbReference type="PANTHER" id="PTHR24189">
    <property type="entry name" value="MYOTROPHIN"/>
    <property type="match status" value="1"/>
</dbReference>
<reference evidence="8" key="1">
    <citation type="submission" date="2010-07" db="EMBL/GenBank/DDBJ databases">
        <title>The genome sequence of Gaeumannomyces graminis var. tritici strain R3-111a-1.</title>
        <authorList>
            <consortium name="The Broad Institute Genome Sequencing Platform"/>
            <person name="Ma L.-J."/>
            <person name="Dead R."/>
            <person name="Young S."/>
            <person name="Zeng Q."/>
            <person name="Koehrsen M."/>
            <person name="Alvarado L."/>
            <person name="Berlin A."/>
            <person name="Chapman S.B."/>
            <person name="Chen Z."/>
            <person name="Freedman E."/>
            <person name="Gellesch M."/>
            <person name="Goldberg J."/>
            <person name="Griggs A."/>
            <person name="Gujja S."/>
            <person name="Heilman E.R."/>
            <person name="Heiman D."/>
            <person name="Hepburn T."/>
            <person name="Howarth C."/>
            <person name="Jen D."/>
            <person name="Larson L."/>
            <person name="Mehta T."/>
            <person name="Neiman D."/>
            <person name="Pearson M."/>
            <person name="Roberts A."/>
            <person name="Saif S."/>
            <person name="Shea T."/>
            <person name="Shenoy N."/>
            <person name="Sisk P."/>
            <person name="Stolte C."/>
            <person name="Sykes S."/>
            <person name="Walk T."/>
            <person name="White J."/>
            <person name="Yandava C."/>
            <person name="Haas B."/>
            <person name="Nusbaum C."/>
            <person name="Birren B."/>
        </authorList>
    </citation>
    <scope>NUCLEOTIDE SEQUENCE [LARGE SCALE GENOMIC DNA]</scope>
    <source>
        <strain evidence="8">R3-111a-1</strain>
    </source>
</reference>
<feature type="repeat" description="ANK" evidence="3">
    <location>
        <begin position="1039"/>
        <end position="1063"/>
    </location>
</feature>
<keyword evidence="2 3" id="KW-0040">ANK repeat</keyword>
<evidence type="ECO:0000313" key="8">
    <source>
        <dbReference type="Proteomes" id="UP000006039"/>
    </source>
</evidence>
<feature type="repeat" description="ANK" evidence="3">
    <location>
        <begin position="971"/>
        <end position="995"/>
    </location>
</feature>
<dbReference type="RefSeq" id="XP_009229551.1">
    <property type="nucleotide sequence ID" value="XM_009231287.1"/>
</dbReference>
<dbReference type="EMBL" id="GL385406">
    <property type="protein sequence ID" value="EJT69113.1"/>
    <property type="molecule type" value="Genomic_DNA"/>
</dbReference>
<reference evidence="6" key="2">
    <citation type="submission" date="2010-07" db="EMBL/GenBank/DDBJ databases">
        <authorList>
            <consortium name="The Broad Institute Genome Sequencing Platform"/>
            <consortium name="Broad Institute Genome Sequencing Center for Infectious Disease"/>
            <person name="Ma L.-J."/>
            <person name="Dead R."/>
            <person name="Young S."/>
            <person name="Zeng Q."/>
            <person name="Koehrsen M."/>
            <person name="Alvarado L."/>
            <person name="Berlin A."/>
            <person name="Chapman S.B."/>
            <person name="Chen Z."/>
            <person name="Freedman E."/>
            <person name="Gellesch M."/>
            <person name="Goldberg J."/>
            <person name="Griggs A."/>
            <person name="Gujja S."/>
            <person name="Heilman E.R."/>
            <person name="Heiman D."/>
            <person name="Hepburn T."/>
            <person name="Howarth C."/>
            <person name="Jen D."/>
            <person name="Larson L."/>
            <person name="Mehta T."/>
            <person name="Neiman D."/>
            <person name="Pearson M."/>
            <person name="Roberts A."/>
            <person name="Saif S."/>
            <person name="Shea T."/>
            <person name="Shenoy N."/>
            <person name="Sisk P."/>
            <person name="Stolte C."/>
            <person name="Sykes S."/>
            <person name="Walk T."/>
            <person name="White J."/>
            <person name="Yandava C."/>
            <person name="Haas B."/>
            <person name="Nusbaum C."/>
            <person name="Birren B."/>
        </authorList>
    </citation>
    <scope>NUCLEOTIDE SEQUENCE</scope>
    <source>
        <strain evidence="6">R3-111a-1</strain>
    </source>
</reference>
<dbReference type="InterPro" id="IPR035994">
    <property type="entry name" value="Nucleoside_phosphorylase_sf"/>
</dbReference>
<protein>
    <recommendedName>
        <fullName evidence="5">NACHT domain-containing protein</fullName>
    </recommendedName>
</protein>
<keyword evidence="8" id="KW-1185">Reference proteome</keyword>
<dbReference type="HOGENOM" id="CLU_000288_34_2_1"/>
<dbReference type="PROSITE" id="PS50837">
    <property type="entry name" value="NACHT"/>
    <property type="match status" value="1"/>
</dbReference>
<feature type="repeat" description="ANK" evidence="3">
    <location>
        <begin position="1108"/>
        <end position="1132"/>
    </location>
</feature>
<dbReference type="EnsemblFungi" id="EJT69113">
    <property type="protein sequence ID" value="EJT69113"/>
    <property type="gene ID" value="GGTG_13381"/>
</dbReference>
<dbReference type="STRING" id="644352.J3PIQ2"/>
<dbReference type="PROSITE" id="PS50297">
    <property type="entry name" value="ANK_REP_REGION"/>
    <property type="match status" value="7"/>
</dbReference>
<evidence type="ECO:0000259" key="5">
    <source>
        <dbReference type="PROSITE" id="PS50837"/>
    </source>
</evidence>
<dbReference type="Proteomes" id="UP000006039">
    <property type="component" value="Unassembled WGS sequence"/>
</dbReference>
<proteinExistence type="predicted"/>
<dbReference type="SMART" id="SM00248">
    <property type="entry name" value="ANK"/>
    <property type="match status" value="8"/>
</dbReference>
<dbReference type="AlphaFoldDB" id="J3PIQ2"/>
<feature type="repeat" description="ANK" evidence="3">
    <location>
        <begin position="1005"/>
        <end position="1029"/>
    </location>
</feature>
<dbReference type="GeneID" id="20353839"/>
<name>J3PIQ2_GAET3</name>
<dbReference type="InterPro" id="IPR000845">
    <property type="entry name" value="Nucleoside_phosphorylase_d"/>
</dbReference>
<feature type="compositionally biased region" description="Low complexity" evidence="4">
    <location>
        <begin position="354"/>
        <end position="379"/>
    </location>
</feature>
<dbReference type="InterPro" id="IPR036770">
    <property type="entry name" value="Ankyrin_rpt-contain_sf"/>
</dbReference>
<dbReference type="Gene3D" id="3.40.50.300">
    <property type="entry name" value="P-loop containing nucleotide triphosphate hydrolases"/>
    <property type="match status" value="1"/>
</dbReference>
<feature type="domain" description="NACHT" evidence="5">
    <location>
        <begin position="441"/>
        <end position="582"/>
    </location>
</feature>
<dbReference type="VEuPathDB" id="FungiDB:GGTG_13381"/>
<evidence type="ECO:0000256" key="2">
    <source>
        <dbReference type="ARBA" id="ARBA00023043"/>
    </source>
</evidence>
<evidence type="ECO:0000256" key="4">
    <source>
        <dbReference type="SAM" id="MobiDB-lite"/>
    </source>
</evidence>
<reference evidence="6" key="3">
    <citation type="submission" date="2010-09" db="EMBL/GenBank/DDBJ databases">
        <title>Annotation of Gaeumannomyces graminis var. tritici R3-111a-1.</title>
        <authorList>
            <consortium name="The Broad Institute Genome Sequencing Platform"/>
            <person name="Ma L.-J."/>
            <person name="Dead R."/>
            <person name="Young S.K."/>
            <person name="Zeng Q."/>
            <person name="Gargeya S."/>
            <person name="Fitzgerald M."/>
            <person name="Haas B."/>
            <person name="Abouelleil A."/>
            <person name="Alvarado L."/>
            <person name="Arachchi H.M."/>
            <person name="Berlin A."/>
            <person name="Brown A."/>
            <person name="Chapman S.B."/>
            <person name="Chen Z."/>
            <person name="Dunbar C."/>
            <person name="Freedman E."/>
            <person name="Gearin G."/>
            <person name="Gellesch M."/>
            <person name="Goldberg J."/>
            <person name="Griggs A."/>
            <person name="Gujja S."/>
            <person name="Heiman D."/>
            <person name="Howarth C."/>
            <person name="Larson L."/>
            <person name="Lui A."/>
            <person name="MacDonald P.J.P."/>
            <person name="Mehta T."/>
            <person name="Montmayeur A."/>
            <person name="Murphy C."/>
            <person name="Neiman D."/>
            <person name="Pearson M."/>
            <person name="Priest M."/>
            <person name="Roberts A."/>
            <person name="Saif S."/>
            <person name="Shea T."/>
            <person name="Shenoy N."/>
            <person name="Sisk P."/>
            <person name="Stolte C."/>
            <person name="Sykes S."/>
            <person name="Yandava C."/>
            <person name="Wortman J."/>
            <person name="Nusbaum C."/>
            <person name="Birren B."/>
        </authorList>
    </citation>
    <scope>NUCLEOTIDE SEQUENCE</scope>
    <source>
        <strain evidence="6">R3-111a-1</strain>
    </source>
</reference>
<dbReference type="Gene3D" id="3.40.50.1580">
    <property type="entry name" value="Nucleoside phosphorylase domain"/>
    <property type="match status" value="1"/>
</dbReference>
<evidence type="ECO:0000256" key="1">
    <source>
        <dbReference type="ARBA" id="ARBA00022737"/>
    </source>
</evidence>
<dbReference type="SUPFAM" id="SSF48403">
    <property type="entry name" value="Ankyrin repeat"/>
    <property type="match status" value="1"/>
</dbReference>
<dbReference type="Gene3D" id="1.25.40.20">
    <property type="entry name" value="Ankyrin repeat-containing domain"/>
    <property type="match status" value="3"/>
</dbReference>
<feature type="region of interest" description="Disordered" evidence="4">
    <location>
        <begin position="344"/>
        <end position="379"/>
    </location>
</feature>
<feature type="repeat" description="ANK" evidence="3">
    <location>
        <begin position="1143"/>
        <end position="1169"/>
    </location>
</feature>
<dbReference type="eggNOG" id="KOG0504">
    <property type="taxonomic scope" value="Eukaryota"/>
</dbReference>
<evidence type="ECO:0000313" key="7">
    <source>
        <dbReference type="EnsemblFungi" id="EJT69113"/>
    </source>
</evidence>
<dbReference type="InterPro" id="IPR002110">
    <property type="entry name" value="Ankyrin_rpt"/>
</dbReference>
<dbReference type="Pfam" id="PF13637">
    <property type="entry name" value="Ank_4"/>
    <property type="match status" value="1"/>
</dbReference>
<dbReference type="InterPro" id="IPR050745">
    <property type="entry name" value="Multifunctional_regulatory"/>
</dbReference>
<feature type="repeat" description="ANK" evidence="3">
    <location>
        <begin position="1074"/>
        <end position="1098"/>
    </location>
</feature>
<dbReference type="OrthoDB" id="7464126at2759"/>
<dbReference type="InterPro" id="IPR027417">
    <property type="entry name" value="P-loop_NTPase"/>
</dbReference>
<dbReference type="SUPFAM" id="SSF52540">
    <property type="entry name" value="P-loop containing nucleoside triphosphate hydrolases"/>
    <property type="match status" value="1"/>
</dbReference>
<dbReference type="Pfam" id="PF24883">
    <property type="entry name" value="NPHP3_N"/>
    <property type="match status" value="1"/>
</dbReference>
<dbReference type="GO" id="GO:0003824">
    <property type="term" value="F:catalytic activity"/>
    <property type="evidence" value="ECO:0007669"/>
    <property type="project" value="InterPro"/>
</dbReference>